<dbReference type="GO" id="GO:0004177">
    <property type="term" value="F:aminopeptidase activity"/>
    <property type="evidence" value="ECO:0007669"/>
    <property type="project" value="UniProtKB-KW"/>
</dbReference>
<dbReference type="GO" id="GO:0006508">
    <property type="term" value="P:proteolysis"/>
    <property type="evidence" value="ECO:0007669"/>
    <property type="project" value="InterPro"/>
</dbReference>
<dbReference type="Pfam" id="PF00561">
    <property type="entry name" value="Abhydrolase_1"/>
    <property type="match status" value="1"/>
</dbReference>
<keyword evidence="3" id="KW-1133">Transmembrane helix</keyword>
<keyword evidence="5" id="KW-0031">Aminopeptidase</keyword>
<dbReference type="RefSeq" id="WP_108886644.1">
    <property type="nucleotide sequence ID" value="NZ_OMOJ01000005.1"/>
</dbReference>
<keyword evidence="6" id="KW-1185">Reference proteome</keyword>
<dbReference type="EC" id="3.4.11.5" evidence="5"/>
<keyword evidence="5" id="KW-0645">Protease</keyword>
<dbReference type="PANTHER" id="PTHR43194:SF2">
    <property type="entry name" value="PEROXISOMAL MEMBRANE PROTEIN LPX1"/>
    <property type="match status" value="1"/>
</dbReference>
<dbReference type="OrthoDB" id="9785698at2"/>
<evidence type="ECO:0000256" key="1">
    <source>
        <dbReference type="ARBA" id="ARBA00010088"/>
    </source>
</evidence>
<dbReference type="Proteomes" id="UP000244904">
    <property type="component" value="Unassembled WGS sequence"/>
</dbReference>
<dbReference type="SUPFAM" id="SSF53474">
    <property type="entry name" value="alpha/beta-Hydrolases"/>
    <property type="match status" value="1"/>
</dbReference>
<dbReference type="Gene3D" id="3.40.50.1820">
    <property type="entry name" value="alpha/beta hydrolase"/>
    <property type="match status" value="1"/>
</dbReference>
<dbReference type="InterPro" id="IPR000073">
    <property type="entry name" value="AB_hydrolase_1"/>
</dbReference>
<evidence type="ECO:0000256" key="3">
    <source>
        <dbReference type="SAM" id="Phobius"/>
    </source>
</evidence>
<dbReference type="InterPro" id="IPR050228">
    <property type="entry name" value="Carboxylesterase_BioH"/>
</dbReference>
<gene>
    <name evidence="5" type="primary">pip_2</name>
    <name evidence="5" type="ORF">PRI8871_02602</name>
</gene>
<proteinExistence type="inferred from homology"/>
<feature type="transmembrane region" description="Helical" evidence="3">
    <location>
        <begin position="7"/>
        <end position="28"/>
    </location>
</feature>
<sequence>MRLLKWAAIGLGGLVGVAVVLVAGIWLVSDPAPVPPTVSNDKTLPRRSVDGIALHLTTSGAAEAPPIIVLHGGPGGDHRSLLPLSALSGTHHVLFYDQRGAGLSERVPAERLTLQGYMEELDALASSFDQPVTLIGHSWGAMLAHAYLGAHPEKVASAVLIEPGFLNAAEAAAWQARAKSYMSGPSFLWDALTAGIEAFKLTPVDHDTQKDHIWGQMVHRFANAPGNPYHCKGDPFDSPAWRFGAVASQTASQAPPADFDTLAKGTAYQGPILFMTGACDTWIGAALQRTRLPQYADARLVDIPGAGHDVIDDQPEAALTAIRAFLAAP</sequence>
<keyword evidence="3" id="KW-0472">Membrane</keyword>
<keyword evidence="3" id="KW-0812">Transmembrane</keyword>
<name>A0A2R8AXQ3_9RHOB</name>
<dbReference type="PANTHER" id="PTHR43194">
    <property type="entry name" value="HYDROLASE ALPHA/BETA FOLD FAMILY"/>
    <property type="match status" value="1"/>
</dbReference>
<dbReference type="InterPro" id="IPR029058">
    <property type="entry name" value="AB_hydrolase_fold"/>
</dbReference>
<feature type="domain" description="AB hydrolase-1" evidence="4">
    <location>
        <begin position="65"/>
        <end position="313"/>
    </location>
</feature>
<evidence type="ECO:0000259" key="4">
    <source>
        <dbReference type="Pfam" id="PF00561"/>
    </source>
</evidence>
<accession>A0A2R8AXQ3</accession>
<comment type="similarity">
    <text evidence="1">Belongs to the peptidase S33 family.</text>
</comment>
<evidence type="ECO:0000313" key="6">
    <source>
        <dbReference type="Proteomes" id="UP000244904"/>
    </source>
</evidence>
<dbReference type="EMBL" id="OMOJ01000005">
    <property type="protein sequence ID" value="SPF80790.1"/>
    <property type="molecule type" value="Genomic_DNA"/>
</dbReference>
<organism evidence="5 6">
    <name type="scientific">Pseudoprimorskyibacter insulae</name>
    <dbReference type="NCBI Taxonomy" id="1695997"/>
    <lineage>
        <taxon>Bacteria</taxon>
        <taxon>Pseudomonadati</taxon>
        <taxon>Pseudomonadota</taxon>
        <taxon>Alphaproteobacteria</taxon>
        <taxon>Rhodobacterales</taxon>
        <taxon>Paracoccaceae</taxon>
        <taxon>Pseudoprimorskyibacter</taxon>
    </lineage>
</organism>
<evidence type="ECO:0000256" key="2">
    <source>
        <dbReference type="ARBA" id="ARBA00022801"/>
    </source>
</evidence>
<reference evidence="6" key="1">
    <citation type="submission" date="2018-03" db="EMBL/GenBank/DDBJ databases">
        <authorList>
            <person name="Rodrigo-Torres L."/>
            <person name="Arahal R. D."/>
            <person name="Lucena T."/>
        </authorList>
    </citation>
    <scope>NUCLEOTIDE SEQUENCE [LARGE SCALE GENOMIC DNA]</scope>
    <source>
        <strain evidence="6">CECT 8871</strain>
    </source>
</reference>
<keyword evidence="2 5" id="KW-0378">Hydrolase</keyword>
<dbReference type="AlphaFoldDB" id="A0A2R8AXQ3"/>
<protein>
    <submittedName>
        <fullName evidence="5">Proline iminopeptidase</fullName>
        <ecNumber evidence="5">3.4.11.5</ecNumber>
    </submittedName>
</protein>
<evidence type="ECO:0000313" key="5">
    <source>
        <dbReference type="EMBL" id="SPF80790.1"/>
    </source>
</evidence>
<dbReference type="InterPro" id="IPR002410">
    <property type="entry name" value="Peptidase_S33"/>
</dbReference>
<dbReference type="PRINTS" id="PR00793">
    <property type="entry name" value="PROAMNOPTASE"/>
</dbReference>